<feature type="region of interest" description="Disordered" evidence="2">
    <location>
        <begin position="708"/>
        <end position="731"/>
    </location>
</feature>
<evidence type="ECO:0000259" key="3">
    <source>
        <dbReference type="Pfam" id="PF24883"/>
    </source>
</evidence>
<dbReference type="STRING" id="150374.A0A0M8N8A8"/>
<feature type="domain" description="Nephrocystin 3-like N-terminal" evidence="3">
    <location>
        <begin position="249"/>
        <end position="296"/>
    </location>
</feature>
<evidence type="ECO:0000313" key="5">
    <source>
        <dbReference type="Proteomes" id="UP000053831"/>
    </source>
</evidence>
<reference evidence="4 5" key="1">
    <citation type="submission" date="2015-07" db="EMBL/GenBank/DDBJ databases">
        <title>The genome of the fungus Escovopsis weberi, a specialized disease agent of ant agriculture.</title>
        <authorList>
            <person name="de Man T.J."/>
            <person name="Stajich J.E."/>
            <person name="Kubicek C.P."/>
            <person name="Chenthamara K."/>
            <person name="Atanasova L."/>
            <person name="Druzhinina I.S."/>
            <person name="Birnbaum S."/>
            <person name="Barribeau S.M."/>
            <person name="Teiling C."/>
            <person name="Suen G."/>
            <person name="Currie C."/>
            <person name="Gerardo N.M."/>
        </authorList>
    </citation>
    <scope>NUCLEOTIDE SEQUENCE [LARGE SCALE GENOMIC DNA]</scope>
</reference>
<evidence type="ECO:0000256" key="1">
    <source>
        <dbReference type="ARBA" id="ARBA00022737"/>
    </source>
</evidence>
<keyword evidence="5" id="KW-1185">Reference proteome</keyword>
<name>A0A0M8N8A8_ESCWE</name>
<dbReference type="InterPro" id="IPR056884">
    <property type="entry name" value="NPHP3-like_N"/>
</dbReference>
<gene>
    <name evidence="4" type="ORF">ESCO_001888</name>
</gene>
<dbReference type="Proteomes" id="UP000053831">
    <property type="component" value="Unassembled WGS sequence"/>
</dbReference>
<keyword evidence="1" id="KW-0677">Repeat</keyword>
<evidence type="ECO:0000313" key="4">
    <source>
        <dbReference type="EMBL" id="KOS22041.1"/>
    </source>
</evidence>
<dbReference type="EMBL" id="LGSR01000006">
    <property type="protein sequence ID" value="KOS22041.1"/>
    <property type="molecule type" value="Genomic_DNA"/>
</dbReference>
<dbReference type="InterPro" id="IPR027417">
    <property type="entry name" value="P-loop_NTPase"/>
</dbReference>
<feature type="region of interest" description="Disordered" evidence="2">
    <location>
        <begin position="744"/>
        <end position="773"/>
    </location>
</feature>
<comment type="caution">
    <text evidence="4">The sequence shown here is derived from an EMBL/GenBank/DDBJ whole genome shotgun (WGS) entry which is preliminary data.</text>
</comment>
<protein>
    <recommendedName>
        <fullName evidence="3">Nephrocystin 3-like N-terminal domain-containing protein</fullName>
    </recommendedName>
</protein>
<evidence type="ECO:0000256" key="2">
    <source>
        <dbReference type="SAM" id="MobiDB-lite"/>
    </source>
</evidence>
<dbReference type="PANTHER" id="PTHR10039:SF5">
    <property type="entry name" value="NACHT DOMAIN-CONTAINING PROTEIN"/>
    <property type="match status" value="1"/>
</dbReference>
<dbReference type="SUPFAM" id="SSF52540">
    <property type="entry name" value="P-loop containing nucleoside triphosphate hydrolases"/>
    <property type="match status" value="1"/>
</dbReference>
<dbReference type="OrthoDB" id="443402at2759"/>
<organism evidence="4 5">
    <name type="scientific">Escovopsis weberi</name>
    <dbReference type="NCBI Taxonomy" id="150374"/>
    <lineage>
        <taxon>Eukaryota</taxon>
        <taxon>Fungi</taxon>
        <taxon>Dikarya</taxon>
        <taxon>Ascomycota</taxon>
        <taxon>Pezizomycotina</taxon>
        <taxon>Sordariomycetes</taxon>
        <taxon>Hypocreomycetidae</taxon>
        <taxon>Hypocreales</taxon>
        <taxon>Hypocreaceae</taxon>
        <taxon>Escovopsis</taxon>
    </lineage>
</organism>
<dbReference type="PANTHER" id="PTHR10039">
    <property type="entry name" value="AMELOGENIN"/>
    <property type="match status" value="1"/>
</dbReference>
<accession>A0A0M8N8A8</accession>
<dbReference type="Pfam" id="PF24883">
    <property type="entry name" value="NPHP3_N"/>
    <property type="match status" value="1"/>
</dbReference>
<proteinExistence type="predicted"/>
<sequence length="790" mass="90157">MEAIAAVGLASSIAQAADHTFMVVSWTLEVSHTRKLSPVSNLIKRDRKLEELAFNCIAATKEITITLGKLDGRSLSGNIFDGIQKAGLAAYMKRDLRDVAFRLRAIQASASTHLLALLRRQQSELTRTLRMFVDSTEALEREISPKIDEMISLLSQIIRNKPANDQKTPSARHTWIKLSAKEPEGQTPAHIPVARKHTPLTRRLNEVVTYYVERMGSLVERKQEAILQLLHFNLLRERELSIVDAHEKTFNWIFQHDSSINFTEWLQEDDSIYWLAGKAGSGKSTLMRFLKQHPTTSRLLRQWTRAAEDQEGHDDQDCELIIADYYFWSLGTADLTNQDIKQYIRDVLGNDARFRRLQTRERDVTLDLISSITRKSQGVFLWVVLAVRALLRELDDESVLPDLRRRLEELPSDLTDYFDLMFTEMEDVHKRRVVRLLLTMSYAESSFPLFTFNFLYLEDGPLLWGSIPFLRDWPNIDVPKMEAMAAEKRMLIAHCKDLVLLTREPDAHPLFSERASFAHRTVSDYLCTTSIRPRLFELAGLDFDPKRVLFAASIGQVRSTIHLNRYQSMRPHVKQWFLECLYYAYQCEIAGHPESHWLDELEAIIAQNFHRWGFPDAMQNLLEMPKIKSFIELACKFDLLSYVEAKVPGCSASKLDQIAKEWRKPCSIRQPPNLEVVPKMKGDINLAWRLGAKYRQVNVAEVVEASLSGEEEKSTAKRASTPEPMSPSRRQTFLGKIRGTFNGKVNAAAAAKSPQPRGGSGAGSEVDSETRFSVQSGFDSDVAFLRPVKS</sequence>
<dbReference type="AlphaFoldDB" id="A0A0M8N8A8"/>